<evidence type="ECO:0000313" key="3">
    <source>
        <dbReference type="Proteomes" id="UP000241394"/>
    </source>
</evidence>
<proteinExistence type="predicted"/>
<dbReference type="Proteomes" id="UP000241394">
    <property type="component" value="Chromosome LG25"/>
</dbReference>
<evidence type="ECO:0000313" key="2">
    <source>
        <dbReference type="EMBL" id="PSR91588.1"/>
    </source>
</evidence>
<reference evidence="3" key="2">
    <citation type="journal article" date="2018" name="BMC Genomics">
        <title>A manually annotated Actinidia chinensis var. chinensis (kiwifruit) genome highlights the challenges associated with draft genomes and gene prediction in plants.</title>
        <authorList>
            <person name="Pilkington S.M."/>
            <person name="Crowhurst R."/>
            <person name="Hilario E."/>
            <person name="Nardozza S."/>
            <person name="Fraser L."/>
            <person name="Peng Y."/>
            <person name="Gunaseelan K."/>
            <person name="Simpson R."/>
            <person name="Tahir J."/>
            <person name="Deroles S.C."/>
            <person name="Templeton K."/>
            <person name="Luo Z."/>
            <person name="Davy M."/>
            <person name="Cheng C."/>
            <person name="McNeilage M."/>
            <person name="Scaglione D."/>
            <person name="Liu Y."/>
            <person name="Zhang Q."/>
            <person name="Datson P."/>
            <person name="De Silva N."/>
            <person name="Gardiner S.E."/>
            <person name="Bassett H."/>
            <person name="Chagne D."/>
            <person name="McCallum J."/>
            <person name="Dzierzon H."/>
            <person name="Deng C."/>
            <person name="Wang Y.Y."/>
            <person name="Barron L."/>
            <person name="Manako K."/>
            <person name="Bowen J."/>
            <person name="Foster T.M."/>
            <person name="Erridge Z.A."/>
            <person name="Tiffin H."/>
            <person name="Waite C.N."/>
            <person name="Davies K.M."/>
            <person name="Grierson E.P."/>
            <person name="Laing W.A."/>
            <person name="Kirk R."/>
            <person name="Chen X."/>
            <person name="Wood M."/>
            <person name="Montefiori M."/>
            <person name="Brummell D.A."/>
            <person name="Schwinn K.E."/>
            <person name="Catanach A."/>
            <person name="Fullerton C."/>
            <person name="Li D."/>
            <person name="Meiyalaghan S."/>
            <person name="Nieuwenhuizen N."/>
            <person name="Read N."/>
            <person name="Prakash R."/>
            <person name="Hunter D."/>
            <person name="Zhang H."/>
            <person name="McKenzie M."/>
            <person name="Knabel M."/>
            <person name="Harris A."/>
            <person name="Allan A.C."/>
            <person name="Gleave A."/>
            <person name="Chen A."/>
            <person name="Janssen B.J."/>
            <person name="Plunkett B."/>
            <person name="Ampomah-Dwamena C."/>
            <person name="Voogd C."/>
            <person name="Leif D."/>
            <person name="Lafferty D."/>
            <person name="Souleyre E.J.F."/>
            <person name="Varkonyi-Gasic E."/>
            <person name="Gambi F."/>
            <person name="Hanley J."/>
            <person name="Yao J.L."/>
            <person name="Cheung J."/>
            <person name="David K.M."/>
            <person name="Warren B."/>
            <person name="Marsh K."/>
            <person name="Snowden K.C."/>
            <person name="Lin-Wang K."/>
            <person name="Brian L."/>
            <person name="Martinez-Sanchez M."/>
            <person name="Wang M."/>
            <person name="Ileperuma N."/>
            <person name="Macnee N."/>
            <person name="Campin R."/>
            <person name="McAtee P."/>
            <person name="Drummond R.S.M."/>
            <person name="Espley R.V."/>
            <person name="Ireland H.S."/>
            <person name="Wu R."/>
            <person name="Atkinson R.G."/>
            <person name="Karunairetnam S."/>
            <person name="Bulley S."/>
            <person name="Chunkath S."/>
            <person name="Hanley Z."/>
            <person name="Storey R."/>
            <person name="Thrimawithana A.H."/>
            <person name="Thomson S."/>
            <person name="David C."/>
            <person name="Testolin R."/>
            <person name="Huang H."/>
            <person name="Hellens R.P."/>
            <person name="Schaffer R.J."/>
        </authorList>
    </citation>
    <scope>NUCLEOTIDE SEQUENCE [LARGE SCALE GENOMIC DNA]</scope>
    <source>
        <strain evidence="3">cv. Red5</strain>
    </source>
</reference>
<keyword evidence="2" id="KW-0378">Hydrolase</keyword>
<dbReference type="STRING" id="1590841.A0A2R6PI94"/>
<dbReference type="OMA" id="YNICGHI"/>
<dbReference type="PANTHER" id="PTHR23054">
    <property type="entry name" value="TERNARY COMPLEX FACTOR MIP1, LEUCINE-ZIPPER-RELATED"/>
    <property type="match status" value="1"/>
</dbReference>
<dbReference type="EMBL" id="NKQK01000025">
    <property type="protein sequence ID" value="PSR91588.1"/>
    <property type="molecule type" value="Genomic_DNA"/>
</dbReference>
<comment type="caution">
    <text evidence="2">The sequence shown here is derived from an EMBL/GenBank/DDBJ whole genome shotgun (WGS) entry which is preliminary data.</text>
</comment>
<protein>
    <submittedName>
        <fullName evidence="2">Leukotriene A-4 hydrolase</fullName>
    </submittedName>
</protein>
<feature type="domain" description="DUF547" evidence="1">
    <location>
        <begin position="37"/>
        <end position="146"/>
    </location>
</feature>
<gene>
    <name evidence="2" type="ORF">CEY00_Acc28933</name>
</gene>
<dbReference type="OrthoDB" id="418495at2759"/>
<keyword evidence="3" id="KW-1185">Reference proteome</keyword>
<dbReference type="Gramene" id="PSR91588">
    <property type="protein sequence ID" value="PSR91588"/>
    <property type="gene ID" value="CEY00_Acc28933"/>
</dbReference>
<name>A0A2R6PI94_ACTCC</name>
<evidence type="ECO:0000259" key="1">
    <source>
        <dbReference type="Pfam" id="PF04784"/>
    </source>
</evidence>
<organism evidence="2 3">
    <name type="scientific">Actinidia chinensis var. chinensis</name>
    <name type="common">Chinese soft-hair kiwi</name>
    <dbReference type="NCBI Taxonomy" id="1590841"/>
    <lineage>
        <taxon>Eukaryota</taxon>
        <taxon>Viridiplantae</taxon>
        <taxon>Streptophyta</taxon>
        <taxon>Embryophyta</taxon>
        <taxon>Tracheophyta</taxon>
        <taxon>Spermatophyta</taxon>
        <taxon>Magnoliopsida</taxon>
        <taxon>eudicotyledons</taxon>
        <taxon>Gunneridae</taxon>
        <taxon>Pentapetalae</taxon>
        <taxon>asterids</taxon>
        <taxon>Ericales</taxon>
        <taxon>Actinidiaceae</taxon>
        <taxon>Actinidia</taxon>
    </lineage>
</organism>
<dbReference type="InterPro" id="IPR006869">
    <property type="entry name" value="DUF547"/>
</dbReference>
<dbReference type="PANTHER" id="PTHR23054:SF26">
    <property type="entry name" value="ELECTRON TRANSPORTER"/>
    <property type="match status" value="1"/>
</dbReference>
<sequence length="274" mass="31244">MVEISSISTDKSNFSRASYAINNYRLLVEQLEIVNVTKMETNAKIAFWINTYNSLIMHAYLADGIPHSSLRKVALFDKWYEIILLTAMRKRSGEEKQLISSKFSLPNSVPLVCFALCTGAFSDPVLRVYAASNVKDELEVAKREFLQANVVVKKSKKVFLPKLLERFVKEALIGSDDLINWVAENVDKNLCDAIKNCVDRKTRRKALQVIEWLPCGDALLGVTHFLHNLKNKYTLSRALIVARLNEQGYHVHCFTLCTFDCLNLADFWCIFVVL</sequence>
<dbReference type="InParanoid" id="A0A2R6PI94"/>
<dbReference type="AlphaFoldDB" id="A0A2R6PI94"/>
<accession>A0A2R6PI94</accession>
<reference evidence="2 3" key="1">
    <citation type="submission" date="2017-07" db="EMBL/GenBank/DDBJ databases">
        <title>An improved, manually edited Actinidia chinensis var. chinensis (kiwifruit) genome highlights the challenges associated with draft genomes and gene prediction in plants.</title>
        <authorList>
            <person name="Pilkington S."/>
            <person name="Crowhurst R."/>
            <person name="Hilario E."/>
            <person name="Nardozza S."/>
            <person name="Fraser L."/>
            <person name="Peng Y."/>
            <person name="Gunaseelan K."/>
            <person name="Simpson R."/>
            <person name="Tahir J."/>
            <person name="Deroles S."/>
            <person name="Templeton K."/>
            <person name="Luo Z."/>
            <person name="Davy M."/>
            <person name="Cheng C."/>
            <person name="Mcneilage M."/>
            <person name="Scaglione D."/>
            <person name="Liu Y."/>
            <person name="Zhang Q."/>
            <person name="Datson P."/>
            <person name="De Silva N."/>
            <person name="Gardiner S."/>
            <person name="Bassett H."/>
            <person name="Chagne D."/>
            <person name="Mccallum J."/>
            <person name="Dzierzon H."/>
            <person name="Deng C."/>
            <person name="Wang Y.-Y."/>
            <person name="Barron N."/>
            <person name="Manako K."/>
            <person name="Bowen J."/>
            <person name="Foster T."/>
            <person name="Erridge Z."/>
            <person name="Tiffin H."/>
            <person name="Waite C."/>
            <person name="Davies K."/>
            <person name="Grierson E."/>
            <person name="Laing W."/>
            <person name="Kirk R."/>
            <person name="Chen X."/>
            <person name="Wood M."/>
            <person name="Montefiori M."/>
            <person name="Brummell D."/>
            <person name="Schwinn K."/>
            <person name="Catanach A."/>
            <person name="Fullerton C."/>
            <person name="Li D."/>
            <person name="Meiyalaghan S."/>
            <person name="Nieuwenhuizen N."/>
            <person name="Read N."/>
            <person name="Prakash R."/>
            <person name="Hunter D."/>
            <person name="Zhang H."/>
            <person name="Mckenzie M."/>
            <person name="Knabel M."/>
            <person name="Harris A."/>
            <person name="Allan A."/>
            <person name="Chen A."/>
            <person name="Janssen B."/>
            <person name="Plunkett B."/>
            <person name="Dwamena C."/>
            <person name="Voogd C."/>
            <person name="Leif D."/>
            <person name="Lafferty D."/>
            <person name="Souleyre E."/>
            <person name="Varkonyi-Gasic E."/>
            <person name="Gambi F."/>
            <person name="Hanley J."/>
            <person name="Yao J.-L."/>
            <person name="Cheung J."/>
            <person name="David K."/>
            <person name="Warren B."/>
            <person name="Marsh K."/>
            <person name="Snowden K."/>
            <person name="Lin-Wang K."/>
            <person name="Brian L."/>
            <person name="Martinez-Sanchez M."/>
            <person name="Wang M."/>
            <person name="Ileperuma N."/>
            <person name="Macnee N."/>
            <person name="Campin R."/>
            <person name="Mcatee P."/>
            <person name="Drummond R."/>
            <person name="Espley R."/>
            <person name="Ireland H."/>
            <person name="Wu R."/>
            <person name="Atkinson R."/>
            <person name="Karunairetnam S."/>
            <person name="Bulley S."/>
            <person name="Chunkath S."/>
            <person name="Hanley Z."/>
            <person name="Storey R."/>
            <person name="Thrimawithana A."/>
            <person name="Thomson S."/>
            <person name="David C."/>
            <person name="Testolin R."/>
        </authorList>
    </citation>
    <scope>NUCLEOTIDE SEQUENCE [LARGE SCALE GENOMIC DNA]</scope>
    <source>
        <strain evidence="3">cv. Red5</strain>
        <tissue evidence="2">Young leaf</tissue>
    </source>
</reference>
<dbReference type="GO" id="GO:0016787">
    <property type="term" value="F:hydrolase activity"/>
    <property type="evidence" value="ECO:0007669"/>
    <property type="project" value="UniProtKB-KW"/>
</dbReference>
<dbReference type="Pfam" id="PF04784">
    <property type="entry name" value="DUF547"/>
    <property type="match status" value="1"/>
</dbReference>